<dbReference type="Proteomes" id="UP000828941">
    <property type="component" value="Chromosome 13"/>
</dbReference>
<accession>A0ACB9KP74</accession>
<protein>
    <submittedName>
        <fullName evidence="1">Uncharacterized protein</fullName>
    </submittedName>
</protein>
<evidence type="ECO:0000313" key="1">
    <source>
        <dbReference type="EMBL" id="KAI4299101.1"/>
    </source>
</evidence>
<gene>
    <name evidence="1" type="ORF">L6164_032592</name>
</gene>
<sequence length="381" mass="43094">MLACLTCREEKKHIKTMETYTLCRTCRKGVLLPTTSAAYRCSVCKTVSASFSRQEQSCERGGMRHEMRKLGAKLFGHGLPDSSNKNVDMIKHYQTYPAYSLSRRCNKRAVLCGVTYRSRKLRLKGPTNDVNNMKELLKKVFEFPEESILVLTEQENDIQPTKKNILESLHWLVKDCQPGDSLVFYFSGHGLQQPDSNEDESDGFDESLCPVDFLREGMIVDDDINSILVWPLQKGVTLHAIVDACHSGTVLDLTCFYNQKNGIWENDSPPAKEPMRKHTSGGLAICLSACGDNQMASDTTAFGGKGMNGVLTYIFTKIIKENPEITYGGLLEKIHEEIQKVIQRKFQLGFLKHVFRNNKISQDPILSSSEKFDVSRRKFTL</sequence>
<name>A0ACB9KP74_BAUVA</name>
<organism evidence="1 2">
    <name type="scientific">Bauhinia variegata</name>
    <name type="common">Purple orchid tree</name>
    <name type="synonym">Phanera variegata</name>
    <dbReference type="NCBI Taxonomy" id="167791"/>
    <lineage>
        <taxon>Eukaryota</taxon>
        <taxon>Viridiplantae</taxon>
        <taxon>Streptophyta</taxon>
        <taxon>Embryophyta</taxon>
        <taxon>Tracheophyta</taxon>
        <taxon>Spermatophyta</taxon>
        <taxon>Magnoliopsida</taxon>
        <taxon>eudicotyledons</taxon>
        <taxon>Gunneridae</taxon>
        <taxon>Pentapetalae</taxon>
        <taxon>rosids</taxon>
        <taxon>fabids</taxon>
        <taxon>Fabales</taxon>
        <taxon>Fabaceae</taxon>
        <taxon>Cercidoideae</taxon>
        <taxon>Cercideae</taxon>
        <taxon>Bauhiniinae</taxon>
        <taxon>Bauhinia</taxon>
    </lineage>
</organism>
<evidence type="ECO:0000313" key="2">
    <source>
        <dbReference type="Proteomes" id="UP000828941"/>
    </source>
</evidence>
<keyword evidence="2" id="KW-1185">Reference proteome</keyword>
<comment type="caution">
    <text evidence="1">The sequence shown here is derived from an EMBL/GenBank/DDBJ whole genome shotgun (WGS) entry which is preliminary data.</text>
</comment>
<reference evidence="1 2" key="1">
    <citation type="journal article" date="2022" name="DNA Res.">
        <title>Chromosomal-level genome assembly of the orchid tree Bauhinia variegata (Leguminosae; Cercidoideae) supports the allotetraploid origin hypothesis of Bauhinia.</title>
        <authorList>
            <person name="Zhong Y."/>
            <person name="Chen Y."/>
            <person name="Zheng D."/>
            <person name="Pang J."/>
            <person name="Liu Y."/>
            <person name="Luo S."/>
            <person name="Meng S."/>
            <person name="Qian L."/>
            <person name="Wei D."/>
            <person name="Dai S."/>
            <person name="Zhou R."/>
        </authorList>
    </citation>
    <scope>NUCLEOTIDE SEQUENCE [LARGE SCALE GENOMIC DNA]</scope>
    <source>
        <strain evidence="1">BV-YZ2020</strain>
    </source>
</reference>
<proteinExistence type="predicted"/>
<dbReference type="EMBL" id="CM039438">
    <property type="protein sequence ID" value="KAI4299101.1"/>
    <property type="molecule type" value="Genomic_DNA"/>
</dbReference>